<dbReference type="OrthoDB" id="9970237at2759"/>
<accession>A0A9N9WP58</accession>
<reference evidence="2" key="2">
    <citation type="submission" date="2022-10" db="EMBL/GenBank/DDBJ databases">
        <authorList>
            <consortium name="ENA_rothamsted_submissions"/>
            <consortium name="culmorum"/>
            <person name="King R."/>
        </authorList>
    </citation>
    <scope>NUCLEOTIDE SEQUENCE</scope>
</reference>
<dbReference type="Pfam" id="PF15031">
    <property type="entry name" value="DUF4528"/>
    <property type="match status" value="1"/>
</dbReference>
<dbReference type="PANTHER" id="PTHR34651:SF1">
    <property type="entry name" value="SIMILAR TO ENSANGP00000021391"/>
    <property type="match status" value="1"/>
</dbReference>
<organism evidence="2 3">
    <name type="scientific">Chironomus riparius</name>
    <dbReference type="NCBI Taxonomy" id="315576"/>
    <lineage>
        <taxon>Eukaryota</taxon>
        <taxon>Metazoa</taxon>
        <taxon>Ecdysozoa</taxon>
        <taxon>Arthropoda</taxon>
        <taxon>Hexapoda</taxon>
        <taxon>Insecta</taxon>
        <taxon>Pterygota</taxon>
        <taxon>Neoptera</taxon>
        <taxon>Endopterygota</taxon>
        <taxon>Diptera</taxon>
        <taxon>Nematocera</taxon>
        <taxon>Chironomoidea</taxon>
        <taxon>Chironomidae</taxon>
        <taxon>Chironominae</taxon>
        <taxon>Chironomus</taxon>
    </lineage>
</organism>
<name>A0A9N9WP58_9DIPT</name>
<dbReference type="EMBL" id="OU895877">
    <property type="protein sequence ID" value="CAG9799560.1"/>
    <property type="molecule type" value="Genomic_DNA"/>
</dbReference>
<sequence length="142" mass="16677">MKLGKILLNSKILSSEVLTKYLMQTSQPPWTSYFIKLKDCENDLKGKTSFNWKIPTGENYHILRTWCWPYLKFHCTKTDPPQDLDMENKFFEIMKKINLGIPLIAYGVAAIFLIKHEEVVHVSDTTQIKIYFLIPEEKGSRY</sequence>
<feature type="transmembrane region" description="Helical" evidence="1">
    <location>
        <begin position="97"/>
        <end position="114"/>
    </location>
</feature>
<evidence type="ECO:0000313" key="2">
    <source>
        <dbReference type="EMBL" id="CAG9799560.1"/>
    </source>
</evidence>
<dbReference type="PANTHER" id="PTHR34651">
    <property type="entry name" value="SIMILAR TO ENSANGP00000021391"/>
    <property type="match status" value="1"/>
</dbReference>
<dbReference type="AlphaFoldDB" id="A0A9N9WP58"/>
<gene>
    <name evidence="2" type="ORF">CHIRRI_LOCUS2525</name>
</gene>
<dbReference type="Proteomes" id="UP001153620">
    <property type="component" value="Chromosome 1"/>
</dbReference>
<evidence type="ECO:0000313" key="3">
    <source>
        <dbReference type="Proteomes" id="UP001153620"/>
    </source>
</evidence>
<reference evidence="2" key="1">
    <citation type="submission" date="2022-01" db="EMBL/GenBank/DDBJ databases">
        <authorList>
            <person name="King R."/>
        </authorList>
    </citation>
    <scope>NUCLEOTIDE SEQUENCE</scope>
</reference>
<keyword evidence="1" id="KW-0472">Membrane</keyword>
<proteinExistence type="predicted"/>
<keyword evidence="1" id="KW-0812">Transmembrane</keyword>
<keyword evidence="1" id="KW-1133">Transmembrane helix</keyword>
<keyword evidence="3" id="KW-1185">Reference proteome</keyword>
<protein>
    <submittedName>
        <fullName evidence="2">Uncharacterized protein</fullName>
    </submittedName>
</protein>
<dbReference type="InterPro" id="IPR029245">
    <property type="entry name" value="DUF4528"/>
</dbReference>
<evidence type="ECO:0000256" key="1">
    <source>
        <dbReference type="SAM" id="Phobius"/>
    </source>
</evidence>